<reference evidence="2" key="1">
    <citation type="journal article" date="2017" name="Genome Biol.">
        <title>Comparative genomics reveals high biological diversity and specific adaptations in the industrially and medically important fungal genus Aspergillus.</title>
        <authorList>
            <person name="de Vries R.P."/>
            <person name="Riley R."/>
            <person name="Wiebenga A."/>
            <person name="Aguilar-Osorio G."/>
            <person name="Amillis S."/>
            <person name="Uchima C.A."/>
            <person name="Anderluh G."/>
            <person name="Asadollahi M."/>
            <person name="Askin M."/>
            <person name="Barry K."/>
            <person name="Battaglia E."/>
            <person name="Bayram O."/>
            <person name="Benocci T."/>
            <person name="Braus-Stromeyer S.A."/>
            <person name="Caldana C."/>
            <person name="Canovas D."/>
            <person name="Cerqueira G.C."/>
            <person name="Chen F."/>
            <person name="Chen W."/>
            <person name="Choi C."/>
            <person name="Clum A."/>
            <person name="Dos Santos R.A."/>
            <person name="Damasio A.R."/>
            <person name="Diallinas G."/>
            <person name="Emri T."/>
            <person name="Fekete E."/>
            <person name="Flipphi M."/>
            <person name="Freyberg S."/>
            <person name="Gallo A."/>
            <person name="Gournas C."/>
            <person name="Habgood R."/>
            <person name="Hainaut M."/>
            <person name="Harispe M.L."/>
            <person name="Henrissat B."/>
            <person name="Hilden K.S."/>
            <person name="Hope R."/>
            <person name="Hossain A."/>
            <person name="Karabika E."/>
            <person name="Karaffa L."/>
            <person name="Karanyi Z."/>
            <person name="Krasevec N."/>
            <person name="Kuo A."/>
            <person name="Kusch H."/>
            <person name="LaButti K."/>
            <person name="Lagendijk E.L."/>
            <person name="Lapidus A."/>
            <person name="Levasseur A."/>
            <person name="Lindquist E."/>
            <person name="Lipzen A."/>
            <person name="Logrieco A.F."/>
            <person name="MacCabe A."/>
            <person name="Maekelae M.R."/>
            <person name="Malavazi I."/>
            <person name="Melin P."/>
            <person name="Meyer V."/>
            <person name="Mielnichuk N."/>
            <person name="Miskei M."/>
            <person name="Molnar A.P."/>
            <person name="Mule G."/>
            <person name="Ngan C.Y."/>
            <person name="Orejas M."/>
            <person name="Orosz E."/>
            <person name="Ouedraogo J.P."/>
            <person name="Overkamp K.M."/>
            <person name="Park H.-S."/>
            <person name="Perrone G."/>
            <person name="Piumi F."/>
            <person name="Punt P.J."/>
            <person name="Ram A.F."/>
            <person name="Ramon A."/>
            <person name="Rauscher S."/>
            <person name="Record E."/>
            <person name="Riano-Pachon D.M."/>
            <person name="Robert V."/>
            <person name="Roehrig J."/>
            <person name="Ruller R."/>
            <person name="Salamov A."/>
            <person name="Salih N.S."/>
            <person name="Samson R.A."/>
            <person name="Sandor E."/>
            <person name="Sanguinetti M."/>
            <person name="Schuetze T."/>
            <person name="Sepcic K."/>
            <person name="Shelest E."/>
            <person name="Sherlock G."/>
            <person name="Sophianopoulou V."/>
            <person name="Squina F.M."/>
            <person name="Sun H."/>
            <person name="Susca A."/>
            <person name="Todd R.B."/>
            <person name="Tsang A."/>
            <person name="Unkles S.E."/>
            <person name="van de Wiele N."/>
            <person name="van Rossen-Uffink D."/>
            <person name="Oliveira J.V."/>
            <person name="Vesth T.C."/>
            <person name="Visser J."/>
            <person name="Yu J.-H."/>
            <person name="Zhou M."/>
            <person name="Andersen M.R."/>
            <person name="Archer D.B."/>
            <person name="Baker S.E."/>
            <person name="Benoit I."/>
            <person name="Brakhage A.A."/>
            <person name="Braus G.H."/>
            <person name="Fischer R."/>
            <person name="Frisvad J.C."/>
            <person name="Goldman G.H."/>
            <person name="Houbraken J."/>
            <person name="Oakley B."/>
            <person name="Pocsi I."/>
            <person name="Scazzocchio C."/>
            <person name="Seiboth B."/>
            <person name="vanKuyk P.A."/>
            <person name="Wortman J."/>
            <person name="Dyer P.S."/>
            <person name="Grigoriev I.V."/>
        </authorList>
    </citation>
    <scope>NUCLEOTIDE SEQUENCE [LARGE SCALE GENOMIC DNA]</scope>
    <source>
        <strain evidence="2">CBS 101740 / IMI 381727 / IBT 21946</strain>
    </source>
</reference>
<proteinExistence type="predicted"/>
<evidence type="ECO:0000313" key="1">
    <source>
        <dbReference type="EMBL" id="OJJ77010.1"/>
    </source>
</evidence>
<dbReference type="VEuPathDB" id="FungiDB:ASPBRDRAFT_223065"/>
<protein>
    <submittedName>
        <fullName evidence="1">Uncharacterized protein</fullName>
    </submittedName>
</protein>
<dbReference type="GeneID" id="93574471"/>
<dbReference type="AlphaFoldDB" id="A0A1L9UZB6"/>
<dbReference type="Proteomes" id="UP000184499">
    <property type="component" value="Unassembled WGS sequence"/>
</dbReference>
<evidence type="ECO:0000313" key="2">
    <source>
        <dbReference type="Proteomes" id="UP000184499"/>
    </source>
</evidence>
<dbReference type="RefSeq" id="XP_067484257.1">
    <property type="nucleotide sequence ID" value="XM_067621983.1"/>
</dbReference>
<name>A0A1L9UZB6_ASPBC</name>
<gene>
    <name evidence="1" type="ORF">ASPBRDRAFT_223065</name>
</gene>
<keyword evidence="2" id="KW-1185">Reference proteome</keyword>
<organism evidence="1 2">
    <name type="scientific">Aspergillus brasiliensis (strain CBS 101740 / IMI 381727 / IBT 21946)</name>
    <dbReference type="NCBI Taxonomy" id="767769"/>
    <lineage>
        <taxon>Eukaryota</taxon>
        <taxon>Fungi</taxon>
        <taxon>Dikarya</taxon>
        <taxon>Ascomycota</taxon>
        <taxon>Pezizomycotina</taxon>
        <taxon>Eurotiomycetes</taxon>
        <taxon>Eurotiomycetidae</taxon>
        <taxon>Eurotiales</taxon>
        <taxon>Aspergillaceae</taxon>
        <taxon>Aspergillus</taxon>
        <taxon>Aspergillus subgen. Circumdati</taxon>
    </lineage>
</organism>
<accession>A0A1L9UZB6</accession>
<sequence length="107" mass="12001">MMRGLGRFGLVQLMEHTCARWLAAASWSSPPPGVTRDVSPAMSRCHISTRRERTRKPPFGFILSSVVVLRGLTPAFCFRFYIGTPRKSPWGCGVRSPVIRFGEILHV</sequence>
<dbReference type="EMBL" id="KV878679">
    <property type="protein sequence ID" value="OJJ77010.1"/>
    <property type="molecule type" value="Genomic_DNA"/>
</dbReference>